<sequence>MPTYKTPDVYVEEISIFPPSVAEVETAIPAFIGYTKQAKNKNAGDLHLEPFKISSMVEYQEKFGGAPPVNVKSVNLNGDNSVMNYEIEDDYLMYDSLRLYFDNGGGDCYIVSIGDFNKTPVKADFEKGIAAVKKFDEPTLFTFPDATKLSKTDLGNLQQDALAQCEELKDRFVICDVLDKDGIDTDADDFRQNIGSKNLKYGAAYYPDLKANLGRNLKYRDVKGKVKKFSSTVNWKSMTDDTDVQTLIDELNNVVDSALMLESELNTFLQSKSIDTLEEGYEQFITAFKNKVTGGEAASNVRPDFVDAVDYVYEVAHTFLDQPIHDTDISDPVLTYAKNLVTGSVQPEIDRLVAIDNSANSLIHSDFPRWDELTWEYADWNSSFDGTPTNDTPFTTDGSDSDKKIQNMLDIESIVTEVFYSIVSAVKDILEEAHTLEDQKETSLRIQLPPLKNVFTTLNQDSALLPPSGAIAGIYADVDSKRGVWKAPANVSISSVIGFNRKIDHFDQQDLNVDVTAGKSINALRTFTGKGHMVWGARTLAGNDNEWRYVPVRRFFNMVEESVKKSTYWAVFEPNDANTWVKVRTMIENYLTQLWRDGALAGAKPDQAFFVKVGLGLTMTQQDILEGRMKVEIGMAVVRPAEFIILKFSHKMQEA</sequence>
<dbReference type="InterPro" id="IPR020287">
    <property type="entry name" value="Tail_sheath_C"/>
</dbReference>
<gene>
    <name evidence="3" type="ORF">J6I44_14920</name>
</gene>
<evidence type="ECO:0000259" key="2">
    <source>
        <dbReference type="Pfam" id="PF17482"/>
    </source>
</evidence>
<name>A0ABT3PQM3_9BACT</name>
<reference evidence="3 4" key="1">
    <citation type="submission" date="2021-03" db="EMBL/GenBank/DDBJ databases">
        <title>Aliifodinibius sp. nov., a new bacterium isolated from saline soil.</title>
        <authorList>
            <person name="Galisteo C."/>
            <person name="De La Haba R."/>
            <person name="Sanchez-Porro C."/>
            <person name="Ventosa A."/>
        </authorList>
    </citation>
    <scope>NUCLEOTIDE SEQUENCE [LARGE SCALE GENOMIC DNA]</scope>
    <source>
        <strain evidence="3 4">1BSP15-2V2</strain>
    </source>
</reference>
<dbReference type="Gene3D" id="3.40.50.11780">
    <property type="match status" value="2"/>
</dbReference>
<dbReference type="Proteomes" id="UP001207918">
    <property type="component" value="Unassembled WGS sequence"/>
</dbReference>
<keyword evidence="4" id="KW-1185">Reference proteome</keyword>
<dbReference type="InterPro" id="IPR052042">
    <property type="entry name" value="Tail_sheath_structural"/>
</dbReference>
<dbReference type="Pfam" id="PF17482">
    <property type="entry name" value="Phage_sheath_1C"/>
    <property type="match status" value="1"/>
</dbReference>
<dbReference type="PANTHER" id="PTHR35861">
    <property type="match status" value="1"/>
</dbReference>
<accession>A0ABT3PQM3</accession>
<comment type="caution">
    <text evidence="3">The sequence shown here is derived from an EMBL/GenBank/DDBJ whole genome shotgun (WGS) entry which is preliminary data.</text>
</comment>
<dbReference type="EMBL" id="JAGGJA010000010">
    <property type="protein sequence ID" value="MCW9708155.1"/>
    <property type="molecule type" value="Genomic_DNA"/>
</dbReference>
<proteinExistence type="inferred from homology"/>
<dbReference type="PANTHER" id="PTHR35861:SF1">
    <property type="entry name" value="PHAGE TAIL SHEATH PROTEIN"/>
    <property type="match status" value="1"/>
</dbReference>
<evidence type="ECO:0000256" key="1">
    <source>
        <dbReference type="ARBA" id="ARBA00008005"/>
    </source>
</evidence>
<evidence type="ECO:0000313" key="3">
    <source>
        <dbReference type="EMBL" id="MCW9708155.1"/>
    </source>
</evidence>
<protein>
    <submittedName>
        <fullName evidence="3">Phage tail sheath subtilisin-like domain-containing protein</fullName>
    </submittedName>
</protein>
<feature type="domain" description="Tail sheath protein C-terminal" evidence="2">
    <location>
        <begin position="544"/>
        <end position="648"/>
    </location>
</feature>
<comment type="similarity">
    <text evidence="1">Belongs to the myoviridae tail sheath protein family.</text>
</comment>
<dbReference type="RefSeq" id="WP_265766941.1">
    <property type="nucleotide sequence ID" value="NZ_JAGGJA010000010.1"/>
</dbReference>
<organism evidence="3 4">
    <name type="scientific">Fodinibius salsisoli</name>
    <dbReference type="NCBI Taxonomy" id="2820877"/>
    <lineage>
        <taxon>Bacteria</taxon>
        <taxon>Pseudomonadati</taxon>
        <taxon>Balneolota</taxon>
        <taxon>Balneolia</taxon>
        <taxon>Balneolales</taxon>
        <taxon>Balneolaceae</taxon>
        <taxon>Fodinibius</taxon>
    </lineage>
</organism>
<evidence type="ECO:0000313" key="4">
    <source>
        <dbReference type="Proteomes" id="UP001207918"/>
    </source>
</evidence>